<dbReference type="GO" id="GO:0006487">
    <property type="term" value="P:protein N-linked glycosylation"/>
    <property type="evidence" value="ECO:0007669"/>
    <property type="project" value="TreeGrafter"/>
</dbReference>
<evidence type="ECO:0000256" key="1">
    <source>
        <dbReference type="SAM" id="Phobius"/>
    </source>
</evidence>
<evidence type="ECO:0008006" key="4">
    <source>
        <dbReference type="Google" id="ProtNLM"/>
    </source>
</evidence>
<protein>
    <recommendedName>
        <fullName evidence="4">Glycosyltransferase 2-like domain-containing protein</fullName>
    </recommendedName>
</protein>
<evidence type="ECO:0000313" key="2">
    <source>
        <dbReference type="EMBL" id="OGK30464.1"/>
    </source>
</evidence>
<proteinExistence type="predicted"/>
<keyword evidence="1" id="KW-0812">Transmembrane</keyword>
<dbReference type="PANTHER" id="PTHR10859">
    <property type="entry name" value="GLYCOSYL TRANSFERASE"/>
    <property type="match status" value="1"/>
</dbReference>
<evidence type="ECO:0000313" key="3">
    <source>
        <dbReference type="Proteomes" id="UP000177199"/>
    </source>
</evidence>
<gene>
    <name evidence="2" type="ORF">A3F29_00475</name>
</gene>
<feature type="transmembrane region" description="Helical" evidence="1">
    <location>
        <begin position="92"/>
        <end position="114"/>
    </location>
</feature>
<dbReference type="InterPro" id="IPR029044">
    <property type="entry name" value="Nucleotide-diphossugar_trans"/>
</dbReference>
<feature type="transmembrane region" description="Helical" evidence="1">
    <location>
        <begin position="134"/>
        <end position="155"/>
    </location>
</feature>
<dbReference type="PANTHER" id="PTHR10859:SF91">
    <property type="entry name" value="DOLICHYL-PHOSPHATE BETA-GLUCOSYLTRANSFERASE"/>
    <property type="match status" value="1"/>
</dbReference>
<comment type="caution">
    <text evidence="2">The sequence shown here is derived from an EMBL/GenBank/DDBJ whole genome shotgun (WGS) entry which is preliminary data.</text>
</comment>
<dbReference type="Gene3D" id="3.90.550.10">
    <property type="entry name" value="Spore Coat Polysaccharide Biosynthesis Protein SpsA, Chain A"/>
    <property type="match status" value="1"/>
</dbReference>
<name>A0A1F7HHH2_9BACT</name>
<dbReference type="EMBL" id="MFZV01000044">
    <property type="protein sequence ID" value="OGK30464.1"/>
    <property type="molecule type" value="Genomic_DNA"/>
</dbReference>
<accession>A0A1F7HHH2</accession>
<sequence length="165" mass="18938">MLRGKGDVIGFIDAGRDLDPSQLQIALGIMQLNDADIVIGSKLHEDSKVNYPFVRKVLSWGYRTLTHLLFGFDVKDTQVGLKIFKKRVAKDIFSRIIVKSLAFDVEVLAVAYSLGYKNIYESPIKLDFKAGNSITLSNFWKIIILMLWDTAAIFYRLRILNFYRR</sequence>
<keyword evidence="1" id="KW-0472">Membrane</keyword>
<dbReference type="Proteomes" id="UP000177199">
    <property type="component" value="Unassembled WGS sequence"/>
</dbReference>
<reference evidence="2 3" key="1">
    <citation type="journal article" date="2016" name="Nat. Commun.">
        <title>Thousands of microbial genomes shed light on interconnected biogeochemical processes in an aquifer system.</title>
        <authorList>
            <person name="Anantharaman K."/>
            <person name="Brown C.T."/>
            <person name="Hug L.A."/>
            <person name="Sharon I."/>
            <person name="Castelle C.J."/>
            <person name="Probst A.J."/>
            <person name="Thomas B.C."/>
            <person name="Singh A."/>
            <person name="Wilkins M.J."/>
            <person name="Karaoz U."/>
            <person name="Brodie E.L."/>
            <person name="Williams K.H."/>
            <person name="Hubbard S.S."/>
            <person name="Banfield J.F."/>
        </authorList>
    </citation>
    <scope>NUCLEOTIDE SEQUENCE [LARGE SCALE GENOMIC DNA]</scope>
</reference>
<dbReference type="SUPFAM" id="SSF53448">
    <property type="entry name" value="Nucleotide-diphospho-sugar transferases"/>
    <property type="match status" value="1"/>
</dbReference>
<organism evidence="2 3">
    <name type="scientific">Candidatus Roizmanbacteria bacterium RIFCSPHIGHO2_12_FULL_33_9</name>
    <dbReference type="NCBI Taxonomy" id="1802045"/>
    <lineage>
        <taxon>Bacteria</taxon>
        <taxon>Candidatus Roizmaniibacteriota</taxon>
    </lineage>
</organism>
<dbReference type="AlphaFoldDB" id="A0A1F7HHH2"/>
<keyword evidence="1" id="KW-1133">Transmembrane helix</keyword>